<gene>
    <name evidence="1" type="ORF">QFC19_005416</name>
</gene>
<name>A0ACC2VNS1_9TREE</name>
<accession>A0ACC2VNS1</accession>
<proteinExistence type="predicted"/>
<dbReference type="EMBL" id="JASBWR010000061">
    <property type="protein sequence ID" value="KAJ9100813.1"/>
    <property type="molecule type" value="Genomic_DNA"/>
</dbReference>
<evidence type="ECO:0000313" key="1">
    <source>
        <dbReference type="EMBL" id="KAJ9100813.1"/>
    </source>
</evidence>
<organism evidence="1 2">
    <name type="scientific">Naganishia cerealis</name>
    <dbReference type="NCBI Taxonomy" id="610337"/>
    <lineage>
        <taxon>Eukaryota</taxon>
        <taxon>Fungi</taxon>
        <taxon>Dikarya</taxon>
        <taxon>Basidiomycota</taxon>
        <taxon>Agaricomycotina</taxon>
        <taxon>Tremellomycetes</taxon>
        <taxon>Filobasidiales</taxon>
        <taxon>Filobasidiaceae</taxon>
        <taxon>Naganishia</taxon>
    </lineage>
</organism>
<evidence type="ECO:0000313" key="2">
    <source>
        <dbReference type="Proteomes" id="UP001241377"/>
    </source>
</evidence>
<sequence>MLSLRDRYCNVIITFIKIVVLYPKLIILVPILLVFLLSYPVSYDFSIKSINASIAKLWLYGPELHDLYLSHEVAERIRIASFDDSTLTRLTFESSLSTGNVLDLDYLRQLSSLQQNISLQFPHAIIASPLNTWPGLDPGQLQSQDNNYYLLDYLNHKRTHLQISIYLNDVDTENHLFKSAHRINMYIVYRDTDLLSTVSSMVAAYRDIDLVETVSTTNVKSIIDFGRFYIRENTKSPYSCLLHILFVLEAVLHGSIFLFIYLCIANQHNIRAVFQLICGWATEILVSATAAVNIVRIMNGYETWEITFQPLTSFSRLSYVVIIVMLSSRNLLRTIDDLNCRNSYESSSGIHKRLFRFYTGSSLLRTGNNIKIRILKWFFAGFSGNEGETILIPNITKIMIVNYFGLFLLYSLLRGVFTITLNGNHLQYLLSRLKRFFQAICISLFIDQVLQLTYLTGIIIIDQKRLELADLLEYEKDSEDQIENRIHDTNALSLFLLKLKLPPHLRPHRGSWRYKLGRLLLTVRYVDLIRPWLIIVPLIALVYVLGVAVSWSLLIPFVLMNDENNVLNLGQIRMHNTNNHVYYLEQVLIVVFFIAITNLIFSITNAESHAVSQSRSLSTDKNEVVISWGDEMKQFKSIDLAAGHDIDVASITTNINCPFMITVGLDKKVLVWSPLIKPVPRPIDISTTISVSPTKSRLFWPINHISISNDGNLIVLISCRFSKIKLFQRSSMKYLWEQDLLDEFSPEVVSKKRPKILESFFRRRTVPGLLARMILERKKRSKVGRRTSATSMTSSTSQINSDFSVPEGSDMTTIEELPEALAGMQHDNSLPEDDINSDPLIEDEYLMVLDNGHFITISCQSGTMKVVNLLAESYQSSSGLKILSAKRLVTPRVRDRIICHISNADILVVTVINNQWGCRIMDVQREIYNKEISEYFSVVPIPPPKIYNPATDSFDSPSDSSNRTNHSLETAKLPRLTSKAVFNSAIATVDFVGMVLVVNRMVAELIDVLTGVVLRSFGIGHFKHLSFRVSHLEPTHCKFCGCASIQSLSILYEDYYSNTLMIHTFHTDGKRAKSNICLRVERDPREIRCQGFEAVKEDIHWIDNVEKWEVTNINMVIGVQKPVDITTIDEPNHSDSVQDTTNSFQLRSRKRSHITKPTSNNFAATNKWTGFIVSAANGKKIDYQIPFNKDTPPMIANKINCVRPYGYKSVALTFGNLTKIIYLGNNKLIENELYFSGTDADSAIDSILEEEELQLASDHTNGLPREAKTVNSELLFINKRRKMRDKSARRFQ</sequence>
<comment type="caution">
    <text evidence="1">The sequence shown here is derived from an EMBL/GenBank/DDBJ whole genome shotgun (WGS) entry which is preliminary data.</text>
</comment>
<protein>
    <submittedName>
        <fullName evidence="1">Uncharacterized protein</fullName>
    </submittedName>
</protein>
<dbReference type="Proteomes" id="UP001241377">
    <property type="component" value="Unassembled WGS sequence"/>
</dbReference>
<reference evidence="1" key="1">
    <citation type="submission" date="2023-04" db="EMBL/GenBank/DDBJ databases">
        <title>Draft Genome sequencing of Naganishia species isolated from polar environments using Oxford Nanopore Technology.</title>
        <authorList>
            <person name="Leo P."/>
            <person name="Venkateswaran K."/>
        </authorList>
    </citation>
    <scope>NUCLEOTIDE SEQUENCE</scope>
    <source>
        <strain evidence="1">MNA-CCFEE 5261</strain>
    </source>
</reference>
<keyword evidence="2" id="KW-1185">Reference proteome</keyword>